<protein>
    <submittedName>
        <fullName evidence="3">Uncharacterized protein</fullName>
    </submittedName>
</protein>
<feature type="chain" id="PRO_5033040882" evidence="2">
    <location>
        <begin position="17"/>
        <end position="125"/>
    </location>
</feature>
<comment type="caution">
    <text evidence="3">The sequence shown here is derived from an EMBL/GenBank/DDBJ whole genome shotgun (WGS) entry which is preliminary data.</text>
</comment>
<keyword evidence="1" id="KW-1133">Transmembrane helix</keyword>
<gene>
    <name evidence="3" type="ORF">VCS650_LOCUS42706</name>
</gene>
<feature type="transmembrane region" description="Helical" evidence="1">
    <location>
        <begin position="101"/>
        <end position="123"/>
    </location>
</feature>
<name>A0A815TQG0_9BILA</name>
<dbReference type="AlphaFoldDB" id="A0A815TQG0"/>
<proteinExistence type="predicted"/>
<dbReference type="CDD" id="cd00117">
    <property type="entry name" value="TFP"/>
    <property type="match status" value="1"/>
</dbReference>
<sequence length="125" mass="14276">MFVALSLVLLIIEVKSQGPFQDNRHIQCYSCGDCPEPFFFIHAQTTITPPDAGQCMKTVVNRPTTNRLLVSKGFTRNCIPEYSSTIRVYCCSYNLCNRSNGLFPSILVLTAVFFYQNIFHFFLMN</sequence>
<accession>A0A815TQG0</accession>
<dbReference type="EMBL" id="CAJNON010002417">
    <property type="protein sequence ID" value="CAF1509764.1"/>
    <property type="molecule type" value="Genomic_DNA"/>
</dbReference>
<evidence type="ECO:0000313" key="4">
    <source>
        <dbReference type="Proteomes" id="UP000663891"/>
    </source>
</evidence>
<organism evidence="3 4">
    <name type="scientific">Adineta steineri</name>
    <dbReference type="NCBI Taxonomy" id="433720"/>
    <lineage>
        <taxon>Eukaryota</taxon>
        <taxon>Metazoa</taxon>
        <taxon>Spiralia</taxon>
        <taxon>Gnathifera</taxon>
        <taxon>Rotifera</taxon>
        <taxon>Eurotatoria</taxon>
        <taxon>Bdelloidea</taxon>
        <taxon>Adinetida</taxon>
        <taxon>Adinetidae</taxon>
        <taxon>Adineta</taxon>
    </lineage>
</organism>
<keyword evidence="2" id="KW-0732">Signal</keyword>
<evidence type="ECO:0000256" key="2">
    <source>
        <dbReference type="SAM" id="SignalP"/>
    </source>
</evidence>
<evidence type="ECO:0000256" key="1">
    <source>
        <dbReference type="SAM" id="Phobius"/>
    </source>
</evidence>
<dbReference type="InterPro" id="IPR045860">
    <property type="entry name" value="Snake_toxin-like_sf"/>
</dbReference>
<keyword evidence="1" id="KW-0472">Membrane</keyword>
<dbReference type="OrthoDB" id="10382489at2759"/>
<keyword evidence="1" id="KW-0812">Transmembrane</keyword>
<evidence type="ECO:0000313" key="3">
    <source>
        <dbReference type="EMBL" id="CAF1509764.1"/>
    </source>
</evidence>
<reference evidence="3" key="1">
    <citation type="submission" date="2021-02" db="EMBL/GenBank/DDBJ databases">
        <authorList>
            <person name="Nowell W R."/>
        </authorList>
    </citation>
    <scope>NUCLEOTIDE SEQUENCE</scope>
</reference>
<feature type="signal peptide" evidence="2">
    <location>
        <begin position="1"/>
        <end position="16"/>
    </location>
</feature>
<dbReference type="SUPFAM" id="SSF57302">
    <property type="entry name" value="Snake toxin-like"/>
    <property type="match status" value="1"/>
</dbReference>
<dbReference type="Proteomes" id="UP000663891">
    <property type="component" value="Unassembled WGS sequence"/>
</dbReference>